<evidence type="ECO:0008006" key="4">
    <source>
        <dbReference type="Google" id="ProtNLM"/>
    </source>
</evidence>
<proteinExistence type="predicted"/>
<evidence type="ECO:0000256" key="1">
    <source>
        <dbReference type="SAM" id="MobiDB-lite"/>
    </source>
</evidence>
<dbReference type="Pfam" id="PF20368">
    <property type="entry name" value="DUF6663"/>
    <property type="match status" value="1"/>
</dbReference>
<keyword evidence="3" id="KW-1185">Reference proteome</keyword>
<dbReference type="Proteomes" id="UP001500837">
    <property type="component" value="Unassembled WGS sequence"/>
</dbReference>
<dbReference type="AlphaFoldDB" id="A0AAV3S6L7"/>
<dbReference type="RefSeq" id="WP_211311322.1">
    <property type="nucleotide sequence ID" value="NZ_BAAABL010000042.1"/>
</dbReference>
<organism evidence="2 3">
    <name type="scientific">Halarchaeum salinum</name>
    <dbReference type="NCBI Taxonomy" id="489912"/>
    <lineage>
        <taxon>Archaea</taxon>
        <taxon>Methanobacteriati</taxon>
        <taxon>Methanobacteriota</taxon>
        <taxon>Stenosarchaea group</taxon>
        <taxon>Halobacteria</taxon>
        <taxon>Halobacteriales</taxon>
        <taxon>Halobacteriaceae</taxon>
    </lineage>
</organism>
<name>A0AAV3S6L7_9EURY</name>
<dbReference type="EMBL" id="BAAABL010000042">
    <property type="protein sequence ID" value="GAA0300525.1"/>
    <property type="molecule type" value="Genomic_DNA"/>
</dbReference>
<reference evidence="2 3" key="1">
    <citation type="journal article" date="2019" name="Int. J. Syst. Evol. Microbiol.">
        <title>The Global Catalogue of Microorganisms (GCM) 10K type strain sequencing project: providing services to taxonomists for standard genome sequencing and annotation.</title>
        <authorList>
            <consortium name="The Broad Institute Genomics Platform"/>
            <consortium name="The Broad Institute Genome Sequencing Center for Infectious Disease"/>
            <person name="Wu L."/>
            <person name="Ma J."/>
        </authorList>
    </citation>
    <scope>NUCLEOTIDE SEQUENCE [LARGE SCALE GENOMIC DNA]</scope>
    <source>
        <strain evidence="2 3">JCM 16330</strain>
    </source>
</reference>
<evidence type="ECO:0000313" key="3">
    <source>
        <dbReference type="Proteomes" id="UP001500837"/>
    </source>
</evidence>
<sequence length="212" mass="22852">MTPTTTGTYRVRSRSADGRLRCVSLDDGEAVDVAPADGLHPGYRFDGDLAWDDGTARVADYDVTDRTLFAYADGVANLFEVALDTWEEARHENSGVNARPTYDQGGEPNGAVYTFAEQAGERDVYAELRGGSAPLEPLLDRFRDGEAGFDAPNEVFVLRPATHGFVLVYLVGEKGGVLADTVRDTYGCPRPSESDDAESDTDSDSESDPEAA</sequence>
<evidence type="ECO:0000313" key="2">
    <source>
        <dbReference type="EMBL" id="GAA0300525.1"/>
    </source>
</evidence>
<gene>
    <name evidence="2" type="ORF">GCM10009066_13340</name>
</gene>
<feature type="compositionally biased region" description="Acidic residues" evidence="1">
    <location>
        <begin position="194"/>
        <end position="212"/>
    </location>
</feature>
<accession>A0AAV3S6L7</accession>
<feature type="region of interest" description="Disordered" evidence="1">
    <location>
        <begin position="185"/>
        <end position="212"/>
    </location>
</feature>
<dbReference type="InterPro" id="IPR046604">
    <property type="entry name" value="DUF6663"/>
</dbReference>
<comment type="caution">
    <text evidence="2">The sequence shown here is derived from an EMBL/GenBank/DDBJ whole genome shotgun (WGS) entry which is preliminary data.</text>
</comment>
<protein>
    <recommendedName>
        <fullName evidence="4">DUF4178 domain-containing protein</fullName>
    </recommendedName>
</protein>